<reference evidence="2" key="1">
    <citation type="submission" date="2021-02" db="EMBL/GenBank/DDBJ databases">
        <authorList>
            <person name="Dougan E. K."/>
            <person name="Rhodes N."/>
            <person name="Thang M."/>
            <person name="Chan C."/>
        </authorList>
    </citation>
    <scope>NUCLEOTIDE SEQUENCE</scope>
</reference>
<accession>A0A812V9G2</accession>
<keyword evidence="1" id="KW-0472">Membrane</keyword>
<dbReference type="Proteomes" id="UP000649617">
    <property type="component" value="Unassembled WGS sequence"/>
</dbReference>
<evidence type="ECO:0000313" key="3">
    <source>
        <dbReference type="Proteomes" id="UP000649617"/>
    </source>
</evidence>
<evidence type="ECO:0000313" key="2">
    <source>
        <dbReference type="EMBL" id="CAE7626006.1"/>
    </source>
</evidence>
<feature type="transmembrane region" description="Helical" evidence="1">
    <location>
        <begin position="24"/>
        <end position="42"/>
    </location>
</feature>
<comment type="caution">
    <text evidence="2">The sequence shown here is derived from an EMBL/GenBank/DDBJ whole genome shotgun (WGS) entry which is preliminary data.</text>
</comment>
<dbReference type="AlphaFoldDB" id="A0A812V9G2"/>
<name>A0A812V9G2_SYMPI</name>
<gene>
    <name evidence="2" type="ORF">SPIL2461_LOCUS16391</name>
</gene>
<organism evidence="2 3">
    <name type="scientific">Symbiodinium pilosum</name>
    <name type="common">Dinoflagellate</name>
    <dbReference type="NCBI Taxonomy" id="2952"/>
    <lineage>
        <taxon>Eukaryota</taxon>
        <taxon>Sar</taxon>
        <taxon>Alveolata</taxon>
        <taxon>Dinophyceae</taxon>
        <taxon>Suessiales</taxon>
        <taxon>Symbiodiniaceae</taxon>
        <taxon>Symbiodinium</taxon>
    </lineage>
</organism>
<keyword evidence="1" id="KW-0812">Transmembrane</keyword>
<evidence type="ECO:0000256" key="1">
    <source>
        <dbReference type="SAM" id="Phobius"/>
    </source>
</evidence>
<proteinExistence type="predicted"/>
<protein>
    <submittedName>
        <fullName evidence="2">Uncharacterized protein</fullName>
    </submittedName>
</protein>
<sequence>MAAEPRQGDTGGEIFVQALKQVHIGLMVYVLLMVGVLGARGSEFGLPLVPLLFVVMWSLHGLDGYLWANLPLDRVFDLDDADPAFEEGLDHQVYEQAECRVPEQSPAPPQIVVSRRGQSDGFLVQQRPCSDAEWFPSSKFAGRR</sequence>
<feature type="transmembrane region" description="Helical" evidence="1">
    <location>
        <begin position="48"/>
        <end position="68"/>
    </location>
</feature>
<dbReference type="EMBL" id="CAJNIZ010042571">
    <property type="protein sequence ID" value="CAE7626006.1"/>
    <property type="molecule type" value="Genomic_DNA"/>
</dbReference>
<keyword evidence="1" id="KW-1133">Transmembrane helix</keyword>
<keyword evidence="3" id="KW-1185">Reference proteome</keyword>